<evidence type="ECO:0000256" key="7">
    <source>
        <dbReference type="ARBA" id="ARBA00022597"/>
    </source>
</evidence>
<dbReference type="PANTHER" id="PTHR10791">
    <property type="entry name" value="RAG1-ACTIVATING PROTEIN 1"/>
    <property type="match status" value="1"/>
</dbReference>
<keyword evidence="11" id="KW-0333">Golgi apparatus</keyword>
<feature type="transmembrane region" description="Helical" evidence="14">
    <location>
        <begin position="155"/>
        <end position="178"/>
    </location>
</feature>
<feature type="transmembrane region" description="Helical" evidence="14">
    <location>
        <begin position="94"/>
        <end position="114"/>
    </location>
</feature>
<evidence type="ECO:0000256" key="3">
    <source>
        <dbReference type="ARBA" id="ARBA00007809"/>
    </source>
</evidence>
<organism evidence="15 16">
    <name type="scientific">Penstemon smallii</name>
    <dbReference type="NCBI Taxonomy" id="265156"/>
    <lineage>
        <taxon>Eukaryota</taxon>
        <taxon>Viridiplantae</taxon>
        <taxon>Streptophyta</taxon>
        <taxon>Embryophyta</taxon>
        <taxon>Tracheophyta</taxon>
        <taxon>Spermatophyta</taxon>
        <taxon>Magnoliopsida</taxon>
        <taxon>eudicotyledons</taxon>
        <taxon>Gunneridae</taxon>
        <taxon>Pentapetalae</taxon>
        <taxon>asterids</taxon>
        <taxon>lamiids</taxon>
        <taxon>Lamiales</taxon>
        <taxon>Plantaginaceae</taxon>
        <taxon>Cheloneae</taxon>
        <taxon>Penstemon</taxon>
    </lineage>
</organism>
<reference evidence="15 16" key="1">
    <citation type="submission" date="2024-12" db="EMBL/GenBank/DDBJ databases">
        <title>The unique morphological basis and parallel evolutionary history of personate flowers in Penstemon.</title>
        <authorList>
            <person name="Depatie T.H."/>
            <person name="Wessinger C.A."/>
        </authorList>
    </citation>
    <scope>NUCLEOTIDE SEQUENCE [LARGE SCALE GENOMIC DNA]</scope>
    <source>
        <strain evidence="15">WTNN_2</strain>
        <tissue evidence="15">Leaf</tissue>
    </source>
</reference>
<comment type="similarity">
    <text evidence="3">Belongs to the SWEET sugar transporter family.</text>
</comment>
<name>A0ABD3SAJ7_9LAMI</name>
<keyword evidence="12 14" id="KW-0472">Membrane</keyword>
<evidence type="ECO:0000256" key="5">
    <source>
        <dbReference type="ARBA" id="ARBA00022448"/>
    </source>
</evidence>
<dbReference type="FunFam" id="1.20.1280.290:FF:000004">
    <property type="entry name" value="Sugar transporter SWEET"/>
    <property type="match status" value="1"/>
</dbReference>
<evidence type="ECO:0000313" key="15">
    <source>
        <dbReference type="EMBL" id="KAL3821543.1"/>
    </source>
</evidence>
<evidence type="ECO:0000256" key="6">
    <source>
        <dbReference type="ARBA" id="ARBA00022475"/>
    </source>
</evidence>
<keyword evidence="10 14" id="KW-1133">Transmembrane helix</keyword>
<gene>
    <name evidence="15" type="ORF">ACJIZ3_007448</name>
</gene>
<feature type="transmembrane region" description="Helical" evidence="14">
    <location>
        <begin position="126"/>
        <end position="149"/>
    </location>
</feature>
<comment type="function">
    <text evidence="13">Mediates both low-affinity uptake and efflux of sugar across the plasma membrane.</text>
</comment>
<keyword evidence="16" id="KW-1185">Reference proteome</keyword>
<dbReference type="Gene3D" id="1.20.1280.290">
    <property type="match status" value="1"/>
</dbReference>
<dbReference type="GO" id="GO:0000139">
    <property type="term" value="C:Golgi membrane"/>
    <property type="evidence" value="ECO:0007669"/>
    <property type="project" value="UniProtKB-SubCell"/>
</dbReference>
<dbReference type="InterPro" id="IPR047664">
    <property type="entry name" value="SWEET"/>
</dbReference>
<proteinExistence type="inferred from homology"/>
<keyword evidence="5" id="KW-0813">Transport</keyword>
<dbReference type="Pfam" id="PF03083">
    <property type="entry name" value="MtN3_slv"/>
    <property type="match status" value="1"/>
</dbReference>
<evidence type="ECO:0000256" key="13">
    <source>
        <dbReference type="ARBA" id="ARBA00037238"/>
    </source>
</evidence>
<keyword evidence="8 14" id="KW-0812">Transmembrane</keyword>
<protein>
    <recommendedName>
        <fullName evidence="4">Sugar transporter SWEET1</fullName>
    </recommendedName>
</protein>
<evidence type="ECO:0000256" key="10">
    <source>
        <dbReference type="ARBA" id="ARBA00022989"/>
    </source>
</evidence>
<dbReference type="EMBL" id="JBJXBP010000007">
    <property type="protein sequence ID" value="KAL3821543.1"/>
    <property type="molecule type" value="Genomic_DNA"/>
</dbReference>
<dbReference type="Proteomes" id="UP001634393">
    <property type="component" value="Unassembled WGS sequence"/>
</dbReference>
<feature type="transmembrane region" description="Helical" evidence="14">
    <location>
        <begin position="67"/>
        <end position="88"/>
    </location>
</feature>
<evidence type="ECO:0000256" key="8">
    <source>
        <dbReference type="ARBA" id="ARBA00022692"/>
    </source>
</evidence>
<feature type="transmembrane region" description="Helical" evidence="14">
    <location>
        <begin position="7"/>
        <end position="25"/>
    </location>
</feature>
<evidence type="ECO:0000256" key="14">
    <source>
        <dbReference type="SAM" id="Phobius"/>
    </source>
</evidence>
<evidence type="ECO:0000256" key="9">
    <source>
        <dbReference type="ARBA" id="ARBA00022737"/>
    </source>
</evidence>
<dbReference type="AlphaFoldDB" id="A0ABD3SAJ7"/>
<keyword evidence="9" id="KW-0677">Repeat</keyword>
<dbReference type="PANTHER" id="PTHR10791:SF30">
    <property type="entry name" value="SUGAR TRANSPORTER SWEET1"/>
    <property type="match status" value="1"/>
</dbReference>
<evidence type="ECO:0000313" key="16">
    <source>
        <dbReference type="Proteomes" id="UP001634393"/>
    </source>
</evidence>
<keyword evidence="6" id="KW-1003">Cell membrane</keyword>
<dbReference type="InterPro" id="IPR004316">
    <property type="entry name" value="SWEET_rpt"/>
</dbReference>
<sequence length="196" mass="21692">MGHSTLVVGIIASMTSIGLIMSQVIDSEDSPLELRLIFIVVLNYIGLIFGFFYTLIFIAYTTKKHTVIIINVIGVAQIILFFAGFIMLEHLKGKSIIFGPIAVVFGIIMYGSPMSIIRNVYKTENVGYLSFGLCLASILNAVAWFIYAFLPTIDIYLAIANGIGILLGIVQLVLLCIFREKSQVYCIEKPRDAEIL</sequence>
<evidence type="ECO:0000256" key="11">
    <source>
        <dbReference type="ARBA" id="ARBA00023034"/>
    </source>
</evidence>
<feature type="transmembrane region" description="Helical" evidence="14">
    <location>
        <begin position="37"/>
        <end position="60"/>
    </location>
</feature>
<accession>A0ABD3SAJ7</accession>
<evidence type="ECO:0000256" key="4">
    <source>
        <dbReference type="ARBA" id="ARBA00021741"/>
    </source>
</evidence>
<comment type="caution">
    <text evidence="15">The sequence shown here is derived from an EMBL/GenBank/DDBJ whole genome shotgun (WGS) entry which is preliminary data.</text>
</comment>
<evidence type="ECO:0000256" key="12">
    <source>
        <dbReference type="ARBA" id="ARBA00023136"/>
    </source>
</evidence>
<evidence type="ECO:0000256" key="1">
    <source>
        <dbReference type="ARBA" id="ARBA00004651"/>
    </source>
</evidence>
<dbReference type="GO" id="GO:0005886">
    <property type="term" value="C:plasma membrane"/>
    <property type="evidence" value="ECO:0007669"/>
    <property type="project" value="UniProtKB-SubCell"/>
</dbReference>
<comment type="subcellular location">
    <subcellularLocation>
        <location evidence="1">Cell membrane</location>
        <topology evidence="1">Multi-pass membrane protein</topology>
    </subcellularLocation>
    <subcellularLocation>
        <location evidence="2">Golgi apparatus membrane</location>
        <topology evidence="2">Multi-pass membrane protein</topology>
    </subcellularLocation>
</comment>
<evidence type="ECO:0000256" key="2">
    <source>
        <dbReference type="ARBA" id="ARBA00004653"/>
    </source>
</evidence>
<keyword evidence="7" id="KW-0762">Sugar transport</keyword>